<accession>A0A8J3EKP4</accession>
<proteinExistence type="predicted"/>
<comment type="caution">
    <text evidence="2">The sequence shown here is derived from an EMBL/GenBank/DDBJ whole genome shotgun (WGS) entry which is preliminary data.</text>
</comment>
<dbReference type="Pfam" id="PF00561">
    <property type="entry name" value="Abhydrolase_1"/>
    <property type="match status" value="1"/>
</dbReference>
<keyword evidence="3" id="KW-1185">Reference proteome</keyword>
<name>A0A8J3EKP4_9BACL</name>
<dbReference type="PANTHER" id="PTHR42886">
    <property type="entry name" value="RE40534P-RELATED"/>
    <property type="match status" value="1"/>
</dbReference>
<reference evidence="2" key="1">
    <citation type="journal article" date="2014" name="Int. J. Syst. Evol. Microbiol.">
        <title>Complete genome sequence of Corynebacterium casei LMG S-19264T (=DSM 44701T), isolated from a smear-ripened cheese.</title>
        <authorList>
            <consortium name="US DOE Joint Genome Institute (JGI-PGF)"/>
            <person name="Walter F."/>
            <person name="Albersmeier A."/>
            <person name="Kalinowski J."/>
            <person name="Ruckert C."/>
        </authorList>
    </citation>
    <scope>NUCLEOTIDE SEQUENCE</scope>
    <source>
        <strain evidence="2">CGMCC 1.12777</strain>
    </source>
</reference>
<feature type="domain" description="AB hydrolase-1" evidence="1">
    <location>
        <begin position="26"/>
        <end position="114"/>
    </location>
</feature>
<reference evidence="2" key="2">
    <citation type="submission" date="2020-09" db="EMBL/GenBank/DDBJ databases">
        <authorList>
            <person name="Sun Q."/>
            <person name="Zhou Y."/>
        </authorList>
    </citation>
    <scope>NUCLEOTIDE SEQUENCE</scope>
    <source>
        <strain evidence="2">CGMCC 1.12777</strain>
    </source>
</reference>
<evidence type="ECO:0000313" key="2">
    <source>
        <dbReference type="EMBL" id="GGH75336.1"/>
    </source>
</evidence>
<organism evidence="2 3">
    <name type="scientific">Pullulanibacillus pueri</name>
    <dbReference type="NCBI Taxonomy" id="1437324"/>
    <lineage>
        <taxon>Bacteria</taxon>
        <taxon>Bacillati</taxon>
        <taxon>Bacillota</taxon>
        <taxon>Bacilli</taxon>
        <taxon>Bacillales</taxon>
        <taxon>Sporolactobacillaceae</taxon>
        <taxon>Pullulanibacillus</taxon>
    </lineage>
</organism>
<dbReference type="EMBL" id="BMFV01000002">
    <property type="protein sequence ID" value="GGH75336.1"/>
    <property type="molecule type" value="Genomic_DNA"/>
</dbReference>
<sequence>MALDDYFVQKIGRGKPLLFFPAAGFGGLEGLNIAEMLQEEFESHLIDLPGLGRSKGLDYRRVTTREIADWVKRYLDFNHFQKVTIAGHSMGGFIALAFAYHYPECIEHLILLDHGHKKISLKADVGFFSIVFSLINVMEKFMGRRLHQFLHSFFMTDGAEEPLTQEILQKKTQEFCEKMKIEEGPYIALAIKEQGSLDSDITAIPLMLCFSRTNVLKLFHQLSVPTLEIYGTFKGIDDKEAKRTEKWVRKKPSKSFIQYFEVDAGHYVHWATESPLKEIARFLNVSEDHTQPPTTTTLLSQS</sequence>
<evidence type="ECO:0000313" key="3">
    <source>
        <dbReference type="Proteomes" id="UP000656813"/>
    </source>
</evidence>
<dbReference type="InterPro" id="IPR000073">
    <property type="entry name" value="AB_hydrolase_1"/>
</dbReference>
<evidence type="ECO:0000259" key="1">
    <source>
        <dbReference type="Pfam" id="PF00561"/>
    </source>
</evidence>
<protein>
    <recommendedName>
        <fullName evidence="1">AB hydrolase-1 domain-containing protein</fullName>
    </recommendedName>
</protein>
<dbReference type="RefSeq" id="WP_188495636.1">
    <property type="nucleotide sequence ID" value="NZ_BMFV01000002.1"/>
</dbReference>
<dbReference type="PRINTS" id="PR00111">
    <property type="entry name" value="ABHYDROLASE"/>
</dbReference>
<dbReference type="InterPro" id="IPR029058">
    <property type="entry name" value="AB_hydrolase_fold"/>
</dbReference>
<dbReference type="PANTHER" id="PTHR42886:SF29">
    <property type="entry name" value="PUMMELIG, ISOFORM A"/>
    <property type="match status" value="1"/>
</dbReference>
<dbReference type="Gene3D" id="3.40.50.1820">
    <property type="entry name" value="alpha/beta hydrolase"/>
    <property type="match status" value="1"/>
</dbReference>
<dbReference type="AlphaFoldDB" id="A0A8J3EKP4"/>
<dbReference type="SUPFAM" id="SSF53474">
    <property type="entry name" value="alpha/beta-Hydrolases"/>
    <property type="match status" value="1"/>
</dbReference>
<dbReference type="Proteomes" id="UP000656813">
    <property type="component" value="Unassembled WGS sequence"/>
</dbReference>
<gene>
    <name evidence="2" type="ORF">GCM10007096_04460</name>
</gene>